<name>A0ABW5Z473_9FLAO</name>
<dbReference type="Proteomes" id="UP001597549">
    <property type="component" value="Unassembled WGS sequence"/>
</dbReference>
<evidence type="ECO:0000313" key="2">
    <source>
        <dbReference type="Proteomes" id="UP001597549"/>
    </source>
</evidence>
<gene>
    <name evidence="1" type="ORF">ACFSX9_00035</name>
</gene>
<protein>
    <submittedName>
        <fullName evidence="1">Uncharacterized protein</fullName>
    </submittedName>
</protein>
<accession>A0ABW5Z473</accession>
<comment type="caution">
    <text evidence="1">The sequence shown here is derived from an EMBL/GenBank/DDBJ whole genome shotgun (WGS) entry which is preliminary data.</text>
</comment>
<sequence length="209" mass="24747">MTPRETILSAINLYLKDNLISEGFTFSESQLLFKRKLKNGFIQQIKFTGNLRNYAEGMIRYGEQYDVVCNFYKKWTKDNFPNSIPTEYLECNYSAFTGMNKNLRTGNDYEFWNCDSKKIMETIWSNYLNHGKLFFEDNNSWEKLSKLVPSNQKTDSLILADKLKEAKQEAEYNITEFIKHYGSYDQMDQQGKGIVNSEKERIEYIEKRL</sequence>
<evidence type="ECO:0000313" key="1">
    <source>
        <dbReference type="EMBL" id="MFD2907111.1"/>
    </source>
</evidence>
<dbReference type="RefSeq" id="WP_379802825.1">
    <property type="nucleotide sequence ID" value="NZ_JBHUOL010000001.1"/>
</dbReference>
<dbReference type="EMBL" id="JBHUOL010000001">
    <property type="protein sequence ID" value="MFD2907111.1"/>
    <property type="molecule type" value="Genomic_DNA"/>
</dbReference>
<reference evidence="2" key="1">
    <citation type="journal article" date="2019" name="Int. J. Syst. Evol. Microbiol.">
        <title>The Global Catalogue of Microorganisms (GCM) 10K type strain sequencing project: providing services to taxonomists for standard genome sequencing and annotation.</title>
        <authorList>
            <consortium name="The Broad Institute Genomics Platform"/>
            <consortium name="The Broad Institute Genome Sequencing Center for Infectious Disease"/>
            <person name="Wu L."/>
            <person name="Ma J."/>
        </authorList>
    </citation>
    <scope>NUCLEOTIDE SEQUENCE [LARGE SCALE GENOMIC DNA]</scope>
    <source>
        <strain evidence="2">KCTC 52644</strain>
    </source>
</reference>
<organism evidence="1 2">
    <name type="scientific">Flavobacterium ardleyense</name>
    <dbReference type="NCBI Taxonomy" id="2038737"/>
    <lineage>
        <taxon>Bacteria</taxon>
        <taxon>Pseudomonadati</taxon>
        <taxon>Bacteroidota</taxon>
        <taxon>Flavobacteriia</taxon>
        <taxon>Flavobacteriales</taxon>
        <taxon>Flavobacteriaceae</taxon>
        <taxon>Flavobacterium</taxon>
    </lineage>
</organism>
<keyword evidence="2" id="KW-1185">Reference proteome</keyword>
<proteinExistence type="predicted"/>